<name>A0A9P5Y2Q1_9AGAR</name>
<keyword evidence="2" id="KW-1185">Reference proteome</keyword>
<dbReference type="OrthoDB" id="1668230at2759"/>
<dbReference type="AlphaFoldDB" id="A0A9P5Y2Q1"/>
<organism evidence="1 2">
    <name type="scientific">Collybia nuda</name>
    <dbReference type="NCBI Taxonomy" id="64659"/>
    <lineage>
        <taxon>Eukaryota</taxon>
        <taxon>Fungi</taxon>
        <taxon>Dikarya</taxon>
        <taxon>Basidiomycota</taxon>
        <taxon>Agaricomycotina</taxon>
        <taxon>Agaricomycetes</taxon>
        <taxon>Agaricomycetidae</taxon>
        <taxon>Agaricales</taxon>
        <taxon>Tricholomatineae</taxon>
        <taxon>Clitocybaceae</taxon>
        <taxon>Collybia</taxon>
    </lineage>
</organism>
<protein>
    <submittedName>
        <fullName evidence="1">Uncharacterized protein</fullName>
    </submittedName>
</protein>
<reference evidence="1" key="1">
    <citation type="submission" date="2020-11" db="EMBL/GenBank/DDBJ databases">
        <authorList>
            <consortium name="DOE Joint Genome Institute"/>
            <person name="Ahrendt S."/>
            <person name="Riley R."/>
            <person name="Andreopoulos W."/>
            <person name="Labutti K."/>
            <person name="Pangilinan J."/>
            <person name="Ruiz-Duenas F.J."/>
            <person name="Barrasa J.M."/>
            <person name="Sanchez-Garcia M."/>
            <person name="Camarero S."/>
            <person name="Miyauchi S."/>
            <person name="Serrano A."/>
            <person name="Linde D."/>
            <person name="Babiker R."/>
            <person name="Drula E."/>
            <person name="Ayuso-Fernandez I."/>
            <person name="Pacheco R."/>
            <person name="Padilla G."/>
            <person name="Ferreira P."/>
            <person name="Barriuso J."/>
            <person name="Kellner H."/>
            <person name="Castanera R."/>
            <person name="Alfaro M."/>
            <person name="Ramirez L."/>
            <person name="Pisabarro A.G."/>
            <person name="Kuo A."/>
            <person name="Tritt A."/>
            <person name="Lipzen A."/>
            <person name="He G."/>
            <person name="Yan M."/>
            <person name="Ng V."/>
            <person name="Cullen D."/>
            <person name="Martin F."/>
            <person name="Rosso M.-N."/>
            <person name="Henrissat B."/>
            <person name="Hibbett D."/>
            <person name="Martinez A.T."/>
            <person name="Grigoriev I.V."/>
        </authorList>
    </citation>
    <scope>NUCLEOTIDE SEQUENCE</scope>
    <source>
        <strain evidence="1">CBS 247.69</strain>
    </source>
</reference>
<dbReference type="EMBL" id="MU150302">
    <property type="protein sequence ID" value="KAF9460231.1"/>
    <property type="molecule type" value="Genomic_DNA"/>
</dbReference>
<proteinExistence type="predicted"/>
<comment type="caution">
    <text evidence="1">The sequence shown here is derived from an EMBL/GenBank/DDBJ whole genome shotgun (WGS) entry which is preliminary data.</text>
</comment>
<accession>A0A9P5Y2Q1</accession>
<evidence type="ECO:0000313" key="1">
    <source>
        <dbReference type="EMBL" id="KAF9460231.1"/>
    </source>
</evidence>
<gene>
    <name evidence="1" type="ORF">BDZ94DRAFT_1311691</name>
</gene>
<evidence type="ECO:0000313" key="2">
    <source>
        <dbReference type="Proteomes" id="UP000807353"/>
    </source>
</evidence>
<dbReference type="Proteomes" id="UP000807353">
    <property type="component" value="Unassembled WGS sequence"/>
</dbReference>
<sequence>MAYAYFDFQSRYGGEYEEAAPYHTSEQDVNVNIHAPSSTTLPLHNPGIELPTFTADTDSPPTFRSSTASLTELNSENNGNSDWSRVASPLVPPIHDPSEYQYELTYRQCLSHDFARSLNVPLWTPSKVSVGDVGYLERPSGQFIRLFNAFKPHISSQGRLDIPGLGNGSIVNKISHRESVMKRGINAFTNAMQRVTNSPKHGVQQTVTFSITSGRCAYLYTEEPSYYYLKGSPVYKQWFRSHWEEILLIYGKDHCLQKEDLILIIECLNAKNFAILVNHDYSDQEAHFNISPVLGKGQDWGVFTSPTSTGEEASYRTKVS</sequence>